<dbReference type="EMBL" id="CP042425">
    <property type="protein sequence ID" value="QEL13784.1"/>
    <property type="molecule type" value="Genomic_DNA"/>
</dbReference>
<evidence type="ECO:0000256" key="3">
    <source>
        <dbReference type="ARBA" id="ARBA00022777"/>
    </source>
</evidence>
<dbReference type="Pfam" id="PF13487">
    <property type="entry name" value="HD_5"/>
    <property type="match status" value="1"/>
</dbReference>
<comment type="caution">
    <text evidence="5">Lacks conserved residue(s) required for the propagation of feature annotation.</text>
</comment>
<dbReference type="CDD" id="cd14014">
    <property type="entry name" value="STKc_PknB_like"/>
    <property type="match status" value="1"/>
</dbReference>
<evidence type="ECO:0000313" key="10">
    <source>
        <dbReference type="EMBL" id="QEL13784.1"/>
    </source>
</evidence>
<reference evidence="11" key="1">
    <citation type="submission" date="2019-08" db="EMBL/GenBank/DDBJ databases">
        <title>Limnoglobus roseus gen. nov., sp. nov., a novel freshwater planctomycete with a giant genome from the family Gemmataceae.</title>
        <authorList>
            <person name="Kulichevskaya I.S."/>
            <person name="Naumoff D.G."/>
            <person name="Miroshnikov K."/>
            <person name="Ivanova A."/>
            <person name="Philippov D.A."/>
            <person name="Hakobyan A."/>
            <person name="Rijpstra I.C."/>
            <person name="Sinninghe Damste J.S."/>
            <person name="Liesack W."/>
            <person name="Dedysh S.N."/>
        </authorList>
    </citation>
    <scope>NUCLEOTIDE SEQUENCE [LARGE SCALE GENOMIC DNA]</scope>
    <source>
        <strain evidence="11">PX52</strain>
    </source>
</reference>
<dbReference type="Proteomes" id="UP000324974">
    <property type="component" value="Chromosome"/>
</dbReference>
<dbReference type="GO" id="GO:0005524">
    <property type="term" value="F:ATP binding"/>
    <property type="evidence" value="ECO:0007669"/>
    <property type="project" value="UniProtKB-UniRule"/>
</dbReference>
<feature type="domain" description="HD-GYP" evidence="9">
    <location>
        <begin position="534"/>
        <end position="745"/>
    </location>
</feature>
<dbReference type="Gene3D" id="1.10.510.10">
    <property type="entry name" value="Transferase(Phosphotransferase) domain 1"/>
    <property type="match status" value="1"/>
</dbReference>
<dbReference type="KEGG" id="lrs:PX52LOC_00642"/>
<dbReference type="SUPFAM" id="SSF109604">
    <property type="entry name" value="HD-domain/PDEase-like"/>
    <property type="match status" value="1"/>
</dbReference>
<dbReference type="InterPro" id="IPR000719">
    <property type="entry name" value="Prot_kinase_dom"/>
</dbReference>
<feature type="domain" description="Response regulatory" evidence="8">
    <location>
        <begin position="384"/>
        <end position="499"/>
    </location>
</feature>
<dbReference type="PROSITE" id="PS50011">
    <property type="entry name" value="PROTEIN_KINASE_DOM"/>
    <property type="match status" value="1"/>
</dbReference>
<dbReference type="InterPro" id="IPR001789">
    <property type="entry name" value="Sig_transdc_resp-reg_receiver"/>
</dbReference>
<evidence type="ECO:0000256" key="6">
    <source>
        <dbReference type="PROSITE-ProRule" id="PRU10141"/>
    </source>
</evidence>
<dbReference type="PROSITE" id="PS00108">
    <property type="entry name" value="PROTEIN_KINASE_ST"/>
    <property type="match status" value="1"/>
</dbReference>
<organism evidence="10 11">
    <name type="scientific">Limnoglobus roseus</name>
    <dbReference type="NCBI Taxonomy" id="2598579"/>
    <lineage>
        <taxon>Bacteria</taxon>
        <taxon>Pseudomonadati</taxon>
        <taxon>Planctomycetota</taxon>
        <taxon>Planctomycetia</taxon>
        <taxon>Gemmatales</taxon>
        <taxon>Gemmataceae</taxon>
        <taxon>Limnoglobus</taxon>
    </lineage>
</organism>
<dbReference type="Pfam" id="PF00069">
    <property type="entry name" value="Pkinase"/>
    <property type="match status" value="1"/>
</dbReference>
<keyword evidence="3" id="KW-0418">Kinase</keyword>
<evidence type="ECO:0000256" key="4">
    <source>
        <dbReference type="ARBA" id="ARBA00022840"/>
    </source>
</evidence>
<dbReference type="RefSeq" id="WP_149108724.1">
    <property type="nucleotide sequence ID" value="NZ_CP042425.1"/>
</dbReference>
<dbReference type="Gene3D" id="3.40.50.2300">
    <property type="match status" value="1"/>
</dbReference>
<dbReference type="OrthoDB" id="9762169at2"/>
<dbReference type="Gene3D" id="3.30.200.20">
    <property type="entry name" value="Phosphorylase Kinase, domain 1"/>
    <property type="match status" value="1"/>
</dbReference>
<dbReference type="PROSITE" id="PS50110">
    <property type="entry name" value="RESPONSE_REGULATORY"/>
    <property type="match status" value="1"/>
</dbReference>
<dbReference type="SMART" id="SM00448">
    <property type="entry name" value="REC"/>
    <property type="match status" value="1"/>
</dbReference>
<evidence type="ECO:0000259" key="7">
    <source>
        <dbReference type="PROSITE" id="PS50011"/>
    </source>
</evidence>
<evidence type="ECO:0000256" key="1">
    <source>
        <dbReference type="ARBA" id="ARBA00022679"/>
    </source>
</evidence>
<dbReference type="SMART" id="SM00220">
    <property type="entry name" value="S_TKc"/>
    <property type="match status" value="1"/>
</dbReference>
<feature type="domain" description="Protein kinase" evidence="7">
    <location>
        <begin position="97"/>
        <end position="365"/>
    </location>
</feature>
<dbReference type="GO" id="GO:0000160">
    <property type="term" value="P:phosphorelay signal transduction system"/>
    <property type="evidence" value="ECO:0007669"/>
    <property type="project" value="InterPro"/>
</dbReference>
<evidence type="ECO:0000259" key="8">
    <source>
        <dbReference type="PROSITE" id="PS50110"/>
    </source>
</evidence>
<dbReference type="CDD" id="cd00077">
    <property type="entry name" value="HDc"/>
    <property type="match status" value="1"/>
</dbReference>
<dbReference type="AlphaFoldDB" id="A0A5C1A9J0"/>
<dbReference type="Gene3D" id="1.10.3210.10">
    <property type="entry name" value="Hypothetical protein af1432"/>
    <property type="match status" value="1"/>
</dbReference>
<dbReference type="InterPro" id="IPR017441">
    <property type="entry name" value="Protein_kinase_ATP_BS"/>
</dbReference>
<sequence length="745" mass="82122">MPEAPFRHDRMMTMDYDVSSAIRLQTGTARLISSLLDASVVLPEEWDEMPALAKATVVEETSMHQVVARLVEHRLLTPFQADMVRDGRTEELIVGPYRLLEPLGQGGMGIVYLAEHIHLRRRVALKMTTQLIDGHPRLIHRFYAEARAVARLQHPNIVACLDAGRQMSTKNARQFADYYVMEYVPGQDLDSLVRTSGALPIGRVADLFRQIADALAEAHKHGLVHRDLKPSNVVVTPDWQAKLLDFGLALHPRHQMTEPGTLLGTVGYMAPEQARDPHAVDGRADLFSLGATFFWALTGREPYPESGNPITDLTRRLSSDPPDVRVWRPELPADLAELVTQLMAVDPDRRYPSAAAVSVALQPFVRWSAATGTDTNSDGGRRTRVLVIDPDQTARTLIATLLDSEFNVHQTANGKDALAALEKKNYDLVVFEAPVIGCSTQELISAIRQQGGEQPVMVLAISGTMPVSALSGLAAVGIDDFMTKPFAPIELRSRVRALMGRRETLNTKRYVTETMRVGFDALLRTPAPAPTVASVNAWDLMTVTISRLLVDAGYLAPGYRSRVARYIRALSQTVESIGEYSRLKDASFVNLLASAAALYDIGMLVIPSGITLKPGRLDEDERHVVQTHPTAGAEILNGLSEKFPSETAPVALAAELVRSHHERWDGTGYPDRLGGSDIPLSARILSLVSAYDSLRSRRPYRPAMTHVRTTRVLTAESEGRFDPTLLAAFNTASARFEQIYNDYPI</sequence>
<keyword evidence="2 6" id="KW-0547">Nucleotide-binding</keyword>
<dbReference type="InterPro" id="IPR003607">
    <property type="entry name" value="HD/PDEase_dom"/>
</dbReference>
<feature type="binding site" evidence="6">
    <location>
        <position position="126"/>
    </location>
    <ligand>
        <name>ATP</name>
        <dbReference type="ChEBI" id="CHEBI:30616"/>
    </ligand>
</feature>
<keyword evidence="11" id="KW-1185">Reference proteome</keyword>
<dbReference type="Pfam" id="PF00072">
    <property type="entry name" value="Response_reg"/>
    <property type="match status" value="1"/>
</dbReference>
<dbReference type="SUPFAM" id="SSF52172">
    <property type="entry name" value="CheY-like"/>
    <property type="match status" value="1"/>
</dbReference>
<evidence type="ECO:0000259" key="9">
    <source>
        <dbReference type="PROSITE" id="PS51832"/>
    </source>
</evidence>
<dbReference type="InterPro" id="IPR008271">
    <property type="entry name" value="Ser/Thr_kinase_AS"/>
</dbReference>
<evidence type="ECO:0000256" key="2">
    <source>
        <dbReference type="ARBA" id="ARBA00022741"/>
    </source>
</evidence>
<keyword evidence="1" id="KW-0808">Transferase</keyword>
<dbReference type="SUPFAM" id="SSF56112">
    <property type="entry name" value="Protein kinase-like (PK-like)"/>
    <property type="match status" value="1"/>
</dbReference>
<name>A0A5C1A9J0_9BACT</name>
<keyword evidence="4 6" id="KW-0067">ATP-binding</keyword>
<proteinExistence type="predicted"/>
<evidence type="ECO:0000256" key="5">
    <source>
        <dbReference type="PROSITE-ProRule" id="PRU00169"/>
    </source>
</evidence>
<dbReference type="PROSITE" id="PS51832">
    <property type="entry name" value="HD_GYP"/>
    <property type="match status" value="1"/>
</dbReference>
<dbReference type="GO" id="GO:0004674">
    <property type="term" value="F:protein serine/threonine kinase activity"/>
    <property type="evidence" value="ECO:0007669"/>
    <property type="project" value="TreeGrafter"/>
</dbReference>
<protein>
    <submittedName>
        <fullName evidence="10">HD domain-containing protein</fullName>
    </submittedName>
</protein>
<dbReference type="InterPro" id="IPR011006">
    <property type="entry name" value="CheY-like_superfamily"/>
</dbReference>
<dbReference type="InterPro" id="IPR037522">
    <property type="entry name" value="HD_GYP_dom"/>
</dbReference>
<dbReference type="PANTHER" id="PTHR43289">
    <property type="entry name" value="MITOGEN-ACTIVATED PROTEIN KINASE KINASE KINASE 20-RELATED"/>
    <property type="match status" value="1"/>
</dbReference>
<dbReference type="InterPro" id="IPR011009">
    <property type="entry name" value="Kinase-like_dom_sf"/>
</dbReference>
<dbReference type="PANTHER" id="PTHR43289:SF6">
    <property type="entry name" value="SERINE_THREONINE-PROTEIN KINASE NEKL-3"/>
    <property type="match status" value="1"/>
</dbReference>
<gene>
    <name evidence="10" type="ORF">PX52LOC_00642</name>
</gene>
<evidence type="ECO:0000313" key="11">
    <source>
        <dbReference type="Proteomes" id="UP000324974"/>
    </source>
</evidence>
<accession>A0A5C1A9J0</accession>
<dbReference type="PROSITE" id="PS00107">
    <property type="entry name" value="PROTEIN_KINASE_ATP"/>
    <property type="match status" value="1"/>
</dbReference>